<dbReference type="InterPro" id="IPR017517">
    <property type="entry name" value="Maleyloyr_isom"/>
</dbReference>
<dbReference type="Gene3D" id="1.20.120.450">
    <property type="entry name" value="dinb family like domain"/>
    <property type="match status" value="1"/>
</dbReference>
<dbReference type="AlphaFoldDB" id="A0A918F676"/>
<evidence type="ECO:0000259" key="1">
    <source>
        <dbReference type="Pfam" id="PF11716"/>
    </source>
</evidence>
<reference evidence="2" key="1">
    <citation type="journal article" date="2014" name="Int. J. Syst. Evol. Microbiol.">
        <title>Complete genome sequence of Corynebacterium casei LMG S-19264T (=DSM 44701T), isolated from a smear-ripened cheese.</title>
        <authorList>
            <consortium name="US DOE Joint Genome Institute (JGI-PGF)"/>
            <person name="Walter F."/>
            <person name="Albersmeier A."/>
            <person name="Kalinowski J."/>
            <person name="Ruckert C."/>
        </authorList>
    </citation>
    <scope>NUCLEOTIDE SEQUENCE</scope>
    <source>
        <strain evidence="2">JCM 4346</strain>
    </source>
</reference>
<accession>A0A918F676</accession>
<dbReference type="Proteomes" id="UP000658320">
    <property type="component" value="Unassembled WGS sequence"/>
</dbReference>
<dbReference type="GO" id="GO:0046872">
    <property type="term" value="F:metal ion binding"/>
    <property type="evidence" value="ECO:0007669"/>
    <property type="project" value="InterPro"/>
</dbReference>
<dbReference type="NCBIfam" id="TIGR03083">
    <property type="entry name" value="maleylpyruvate isomerase family mycothiol-dependent enzyme"/>
    <property type="match status" value="1"/>
</dbReference>
<dbReference type="InterPro" id="IPR034660">
    <property type="entry name" value="DinB/YfiT-like"/>
</dbReference>
<organism evidence="2 3">
    <name type="scientific">Streptomyces aurantiogriseus</name>
    <dbReference type="NCBI Taxonomy" id="66870"/>
    <lineage>
        <taxon>Bacteria</taxon>
        <taxon>Bacillati</taxon>
        <taxon>Actinomycetota</taxon>
        <taxon>Actinomycetes</taxon>
        <taxon>Kitasatosporales</taxon>
        <taxon>Streptomycetaceae</taxon>
        <taxon>Streptomyces</taxon>
    </lineage>
</organism>
<name>A0A918F676_9ACTN</name>
<gene>
    <name evidence="2" type="ORF">GCM10010251_20890</name>
</gene>
<comment type="caution">
    <text evidence="2">The sequence shown here is derived from an EMBL/GenBank/DDBJ whole genome shotgun (WGS) entry which is preliminary data.</text>
</comment>
<dbReference type="Pfam" id="PF11716">
    <property type="entry name" value="MDMPI_N"/>
    <property type="match status" value="1"/>
</dbReference>
<protein>
    <recommendedName>
        <fullName evidence="1">Mycothiol-dependent maleylpyruvate isomerase metal-binding domain-containing protein</fullName>
    </recommendedName>
</protein>
<dbReference type="EMBL" id="BMSX01000004">
    <property type="protein sequence ID" value="GGR05071.1"/>
    <property type="molecule type" value="Genomic_DNA"/>
</dbReference>
<evidence type="ECO:0000313" key="2">
    <source>
        <dbReference type="EMBL" id="GGR05071.1"/>
    </source>
</evidence>
<keyword evidence="3" id="KW-1185">Reference proteome</keyword>
<reference evidence="2" key="2">
    <citation type="submission" date="2020-09" db="EMBL/GenBank/DDBJ databases">
        <authorList>
            <person name="Sun Q."/>
            <person name="Ohkuma M."/>
        </authorList>
    </citation>
    <scope>NUCLEOTIDE SEQUENCE</scope>
    <source>
        <strain evidence="2">JCM 4346</strain>
    </source>
</reference>
<feature type="domain" description="Mycothiol-dependent maleylpyruvate isomerase metal-binding" evidence="1">
    <location>
        <begin position="7"/>
        <end position="152"/>
    </location>
</feature>
<evidence type="ECO:0000313" key="3">
    <source>
        <dbReference type="Proteomes" id="UP000658320"/>
    </source>
</evidence>
<dbReference type="InterPro" id="IPR024344">
    <property type="entry name" value="MDMPI_metal-binding"/>
</dbReference>
<sequence>MQTLEGEVGALVRGLSDLSEKDWERPTRCEPWRVRELLSHIHVVVGWLPVMLAAPAPPHAEISAAEYYRPDDRFAPQTNAARIELAQQHAAAPVRGAALVKDFAALWQQVDRLCQAQPHGRVVRTRHGDAMLLSEFLLTRLVEVAVHGLDLADALEQEPWLTHAAGELIAGLLGGPDPADMARELGWDTARLVRKASGREPLEGQEAVQVERLGLQWLTLG</sequence>
<proteinExistence type="predicted"/>
<dbReference type="SUPFAM" id="SSF109854">
    <property type="entry name" value="DinB/YfiT-like putative metalloenzymes"/>
    <property type="match status" value="1"/>
</dbReference>